<feature type="compositionally biased region" description="Polar residues" evidence="1">
    <location>
        <begin position="58"/>
        <end position="70"/>
    </location>
</feature>
<feature type="region of interest" description="Disordered" evidence="1">
    <location>
        <begin position="57"/>
        <end position="110"/>
    </location>
</feature>
<evidence type="ECO:0000313" key="3">
    <source>
        <dbReference type="Proteomes" id="UP000262699"/>
    </source>
</evidence>
<dbReference type="Proteomes" id="UP000262699">
    <property type="component" value="Unassembled WGS sequence"/>
</dbReference>
<reference evidence="2 3" key="1">
    <citation type="journal article" date="2018" name="Nat. Biotechnol.">
        <title>A standardized bacterial taxonomy based on genome phylogeny substantially revises the tree of life.</title>
        <authorList>
            <person name="Parks D.H."/>
            <person name="Chuvochina M."/>
            <person name="Waite D.W."/>
            <person name="Rinke C."/>
            <person name="Skarshewski A."/>
            <person name="Chaumeil P.A."/>
            <person name="Hugenholtz P."/>
        </authorList>
    </citation>
    <scope>NUCLEOTIDE SEQUENCE [LARGE SCALE GENOMIC DNA]</scope>
    <source>
        <strain evidence="2">UBA9015</strain>
    </source>
</reference>
<organism evidence="2 3">
    <name type="scientific">Sphingomonas bacterium</name>
    <dbReference type="NCBI Taxonomy" id="1895847"/>
    <lineage>
        <taxon>Bacteria</taxon>
        <taxon>Pseudomonadati</taxon>
        <taxon>Pseudomonadota</taxon>
        <taxon>Alphaproteobacteria</taxon>
        <taxon>Sphingomonadales</taxon>
        <taxon>Sphingomonadaceae</taxon>
        <taxon>Sphingomonas</taxon>
    </lineage>
</organism>
<protein>
    <submittedName>
        <fullName evidence="2">Uncharacterized protein</fullName>
    </submittedName>
</protein>
<gene>
    <name evidence="2" type="ORF">DEP91_03120</name>
</gene>
<dbReference type="AlphaFoldDB" id="A0A3D0W960"/>
<feature type="compositionally biased region" description="Basic residues" evidence="1">
    <location>
        <begin position="99"/>
        <end position="110"/>
    </location>
</feature>
<evidence type="ECO:0000313" key="2">
    <source>
        <dbReference type="EMBL" id="HCB75152.1"/>
    </source>
</evidence>
<accession>A0A3D0W960</accession>
<name>A0A3D0W960_9SPHN</name>
<proteinExistence type="predicted"/>
<dbReference type="EMBL" id="DOYJ01000094">
    <property type="protein sequence ID" value="HCB75152.1"/>
    <property type="molecule type" value="Genomic_DNA"/>
</dbReference>
<comment type="caution">
    <text evidence="2">The sequence shown here is derived from an EMBL/GenBank/DDBJ whole genome shotgun (WGS) entry which is preliminary data.</text>
</comment>
<evidence type="ECO:0000256" key="1">
    <source>
        <dbReference type="SAM" id="MobiDB-lite"/>
    </source>
</evidence>
<sequence length="110" mass="11677">MTSVSEVARNWSRASEKGKGIGLRAEVLDMLNAMGVGELIQAKAAEAERAQCAERIKSSTAGANIASPGTSVEMDLPEPRISRSSGTTKPQDVIAAARRAQRASNRRKPN</sequence>